<dbReference type="EMBL" id="FMWL01000002">
    <property type="protein sequence ID" value="SCZ77354.1"/>
    <property type="molecule type" value="Genomic_DNA"/>
</dbReference>
<reference evidence="1 2" key="1">
    <citation type="submission" date="2016-10" db="EMBL/GenBank/DDBJ databases">
        <authorList>
            <person name="de Groot N.N."/>
        </authorList>
    </citation>
    <scope>NUCLEOTIDE SEQUENCE [LARGE SCALE GENOMIC DNA]</scope>
    <source>
        <strain evidence="1 2">DSM 2784</strain>
    </source>
</reference>
<sequence>MAWNVKLKEGFFRTVDCELTLKGDVLTLIPRQKKRHPSLKLKFQDIDNVSLNRKNQPYPELEVRTLDRVLVAQLTDTANEEMLILEFNAAFQSRFVVL</sequence>
<accession>A0A1G5RTE0</accession>
<dbReference type="AlphaFoldDB" id="A0A1G5RTE0"/>
<organism evidence="1 2">
    <name type="scientific">Acidaminobacter hydrogenoformans DSM 2784</name>
    <dbReference type="NCBI Taxonomy" id="1120920"/>
    <lineage>
        <taxon>Bacteria</taxon>
        <taxon>Bacillati</taxon>
        <taxon>Bacillota</taxon>
        <taxon>Clostridia</taxon>
        <taxon>Peptostreptococcales</taxon>
        <taxon>Acidaminobacteraceae</taxon>
        <taxon>Acidaminobacter</taxon>
    </lineage>
</organism>
<keyword evidence="2" id="KW-1185">Reference proteome</keyword>
<dbReference type="RefSeq" id="WP_092589517.1">
    <property type="nucleotide sequence ID" value="NZ_FMWL01000002.1"/>
</dbReference>
<protein>
    <submittedName>
        <fullName evidence="1">Uncharacterized protein</fullName>
    </submittedName>
</protein>
<dbReference type="Proteomes" id="UP000199208">
    <property type="component" value="Unassembled WGS sequence"/>
</dbReference>
<evidence type="ECO:0000313" key="1">
    <source>
        <dbReference type="EMBL" id="SCZ77354.1"/>
    </source>
</evidence>
<proteinExistence type="predicted"/>
<gene>
    <name evidence="1" type="ORF">SAMN03080599_00739</name>
</gene>
<dbReference type="OrthoDB" id="1807707at2"/>
<evidence type="ECO:0000313" key="2">
    <source>
        <dbReference type="Proteomes" id="UP000199208"/>
    </source>
</evidence>
<name>A0A1G5RTE0_9FIRM</name>